<dbReference type="VEuPathDB" id="TriTrypDB:ADEAN_000900800"/>
<dbReference type="InterPro" id="IPR053120">
    <property type="entry name" value="PFR_Component"/>
</dbReference>
<feature type="region of interest" description="Disordered" evidence="2">
    <location>
        <begin position="332"/>
        <end position="375"/>
    </location>
</feature>
<dbReference type="PANTHER" id="PTHR34732">
    <property type="entry name" value="69 KDA PARAFLAGELLAR ROD PROTEIN-RELATED"/>
    <property type="match status" value="1"/>
</dbReference>
<sequence>MADKDISSVMENKYKLIEACEEDIEKIQEQVENYAKDDQFQRRRYEMDKQQSDEFLQQNKEKQQSVWNRVFELLKEFQNCEAELVTLSRERKKEVERRLVVEERESSRRGGQGAFLAAAEEHAQNLLETVENAESARALAEELNAFILDNCASIAEKYDRQQQTLADMLRVVQQYHFQKFSDYYVSAHRFLYRKTRQVERIKEQMTANTMKREIYVETLDPNAKKYADENEKLLMQRRELEEEIHSLRSRIDKAEQQVEPTLRALDFANVSYVHPREVVEKMVLTRWETMLRYKEELSSNVVEGEPGVAAIVSKKEHEEEIQTIQALRSTLQRSKKENNTNNNNAQQQMTAPPATATTSDSLVPRPPQSAFAKRVQSFLERQLSVRDEGEEDTKDTDATGRLHKTYPQKAAAVTSSWHRGHRRWGGCYPQ</sequence>
<keyword evidence="3" id="KW-0969">Cilium</keyword>
<dbReference type="GO" id="GO:0005516">
    <property type="term" value="F:calmodulin binding"/>
    <property type="evidence" value="ECO:0007669"/>
    <property type="project" value="InterPro"/>
</dbReference>
<evidence type="ECO:0000313" key="4">
    <source>
        <dbReference type="Proteomes" id="UP000515908"/>
    </source>
</evidence>
<proteinExistence type="predicted"/>
<keyword evidence="1" id="KW-0175">Coiled coil</keyword>
<keyword evidence="4" id="KW-1185">Reference proteome</keyword>
<dbReference type="PANTHER" id="PTHR34732:SF5">
    <property type="entry name" value="ROD PROTEIN, PUTATIVE-RELATED"/>
    <property type="match status" value="1"/>
</dbReference>
<dbReference type="EMBL" id="LR877165">
    <property type="protein sequence ID" value="CAD2221476.1"/>
    <property type="molecule type" value="Genomic_DNA"/>
</dbReference>
<gene>
    <name evidence="3" type="ORF">ADEAN_000900800</name>
</gene>
<feature type="coiled-coil region" evidence="1">
    <location>
        <begin position="10"/>
        <end position="37"/>
    </location>
</feature>
<feature type="region of interest" description="Disordered" evidence="2">
    <location>
        <begin position="382"/>
        <end position="401"/>
    </location>
</feature>
<dbReference type="GO" id="GO:0031514">
    <property type="term" value="C:motile cilium"/>
    <property type="evidence" value="ECO:0007669"/>
    <property type="project" value="InterPro"/>
</dbReference>
<accession>A0A7G2CNN8</accession>
<feature type="coiled-coil region" evidence="1">
    <location>
        <begin position="116"/>
        <end position="143"/>
    </location>
</feature>
<keyword evidence="3" id="KW-0282">Flagellum</keyword>
<organism evidence="3 4">
    <name type="scientific">Angomonas deanei</name>
    <dbReference type="NCBI Taxonomy" id="59799"/>
    <lineage>
        <taxon>Eukaryota</taxon>
        <taxon>Discoba</taxon>
        <taxon>Euglenozoa</taxon>
        <taxon>Kinetoplastea</taxon>
        <taxon>Metakinetoplastina</taxon>
        <taxon>Trypanosomatida</taxon>
        <taxon>Trypanosomatidae</taxon>
        <taxon>Strigomonadinae</taxon>
        <taxon>Angomonas</taxon>
    </lineage>
</organism>
<feature type="compositionally biased region" description="Low complexity" evidence="2">
    <location>
        <begin position="339"/>
        <end position="358"/>
    </location>
</feature>
<evidence type="ECO:0000256" key="1">
    <source>
        <dbReference type="SAM" id="Coils"/>
    </source>
</evidence>
<name>A0A7G2CNN8_9TRYP</name>
<feature type="coiled-coil region" evidence="1">
    <location>
        <begin position="223"/>
        <end position="257"/>
    </location>
</feature>
<keyword evidence="3" id="KW-0966">Cell projection</keyword>
<dbReference type="Pfam" id="PF05149">
    <property type="entry name" value="Flagellar_rod"/>
    <property type="match status" value="1"/>
</dbReference>
<reference evidence="3 4" key="1">
    <citation type="submission" date="2020-08" db="EMBL/GenBank/DDBJ databases">
        <authorList>
            <person name="Newling K."/>
            <person name="Davey J."/>
            <person name="Forrester S."/>
        </authorList>
    </citation>
    <scope>NUCLEOTIDE SEQUENCE [LARGE SCALE GENOMIC DNA]</scope>
    <source>
        <strain evidence="4">Crithidia deanei Carvalho (ATCC PRA-265)</strain>
    </source>
</reference>
<dbReference type="InterPro" id="IPR007824">
    <property type="entry name" value="Flagellar_rod"/>
</dbReference>
<protein>
    <submittedName>
        <fullName evidence="3">Paraflagellar rod protein, putative</fullName>
    </submittedName>
</protein>
<dbReference type="Proteomes" id="UP000515908">
    <property type="component" value="Chromosome 21"/>
</dbReference>
<dbReference type="AlphaFoldDB" id="A0A7G2CNN8"/>
<evidence type="ECO:0000256" key="2">
    <source>
        <dbReference type="SAM" id="MobiDB-lite"/>
    </source>
</evidence>
<evidence type="ECO:0000313" key="3">
    <source>
        <dbReference type="EMBL" id="CAD2221476.1"/>
    </source>
</evidence>